<keyword evidence="2" id="KW-1003">Cell membrane</keyword>
<dbReference type="Pfam" id="PF08402">
    <property type="entry name" value="TOBE_2"/>
    <property type="match status" value="1"/>
</dbReference>
<reference evidence="12 13" key="1">
    <citation type="submission" date="2018-10" db="EMBL/GenBank/DDBJ databases">
        <title>Genome sequencing of Arthrobacter oryzae TNB02.</title>
        <authorList>
            <person name="Cho Y.-J."/>
            <person name="Cho A."/>
            <person name="Kim O.-S."/>
        </authorList>
    </citation>
    <scope>NUCLEOTIDE SEQUENCE [LARGE SCALE GENOMIC DNA]</scope>
    <source>
        <strain evidence="12 13">TNB02</strain>
    </source>
</reference>
<dbReference type="Gene3D" id="2.40.50.450">
    <property type="match status" value="1"/>
</dbReference>
<evidence type="ECO:0000256" key="8">
    <source>
        <dbReference type="ARBA" id="ARBA00023136"/>
    </source>
</evidence>
<dbReference type="InterPro" id="IPR015853">
    <property type="entry name" value="ABC_transpr_FbpC"/>
</dbReference>
<proteinExistence type="predicted"/>
<dbReference type="PROSITE" id="PS50893">
    <property type="entry name" value="ABC_TRANSPORTER_2"/>
    <property type="match status" value="1"/>
</dbReference>
<dbReference type="GO" id="GO:0016887">
    <property type="term" value="F:ATP hydrolysis activity"/>
    <property type="evidence" value="ECO:0007669"/>
    <property type="project" value="InterPro"/>
</dbReference>
<gene>
    <name evidence="12" type="ORF">D7003_17870</name>
</gene>
<dbReference type="Proteomes" id="UP000273807">
    <property type="component" value="Unassembled WGS sequence"/>
</dbReference>
<evidence type="ECO:0000256" key="3">
    <source>
        <dbReference type="ARBA" id="ARBA00022496"/>
    </source>
</evidence>
<protein>
    <recommendedName>
        <fullName evidence="9">ABC-type quaternary amine transporter</fullName>
        <ecNumber evidence="9">7.6.2.9</ecNumber>
    </recommendedName>
</protein>
<dbReference type="InterPro" id="IPR003439">
    <property type="entry name" value="ABC_transporter-like_ATP-bd"/>
</dbReference>
<feature type="domain" description="ABC transporter" evidence="11">
    <location>
        <begin position="26"/>
        <end position="263"/>
    </location>
</feature>
<dbReference type="GO" id="GO:0005524">
    <property type="term" value="F:ATP binding"/>
    <property type="evidence" value="ECO:0007669"/>
    <property type="project" value="UniProtKB-KW"/>
</dbReference>
<organism evidence="12 13">
    <name type="scientific">Arthrobacter oryzae</name>
    <dbReference type="NCBI Taxonomy" id="409290"/>
    <lineage>
        <taxon>Bacteria</taxon>
        <taxon>Bacillati</taxon>
        <taxon>Actinomycetota</taxon>
        <taxon>Actinomycetes</taxon>
        <taxon>Micrococcales</taxon>
        <taxon>Micrococcaceae</taxon>
        <taxon>Arthrobacter</taxon>
    </lineage>
</organism>
<dbReference type="GO" id="GO:0015408">
    <property type="term" value="F:ABC-type ferric iron transporter activity"/>
    <property type="evidence" value="ECO:0007669"/>
    <property type="project" value="InterPro"/>
</dbReference>
<comment type="caution">
    <text evidence="12">The sequence shown here is derived from an EMBL/GenBank/DDBJ whole genome shotgun (WGS) entry which is preliminary data.</text>
</comment>
<keyword evidence="3" id="KW-0410">Iron transport</keyword>
<dbReference type="EC" id="7.6.2.9" evidence="9"/>
<dbReference type="AlphaFoldDB" id="A0A3N0BMU3"/>
<dbReference type="GO" id="GO:0043190">
    <property type="term" value="C:ATP-binding cassette (ABC) transporter complex"/>
    <property type="evidence" value="ECO:0007669"/>
    <property type="project" value="InterPro"/>
</dbReference>
<evidence type="ECO:0000256" key="10">
    <source>
        <dbReference type="SAM" id="MobiDB-lite"/>
    </source>
</evidence>
<dbReference type="InterPro" id="IPR013611">
    <property type="entry name" value="Transp-assoc_OB_typ2"/>
</dbReference>
<dbReference type="InterPro" id="IPR017871">
    <property type="entry name" value="ABC_transporter-like_CS"/>
</dbReference>
<dbReference type="InterPro" id="IPR050093">
    <property type="entry name" value="ABC_SmlMolc_Importer"/>
</dbReference>
<keyword evidence="7" id="KW-0406">Ion transport</keyword>
<dbReference type="OrthoDB" id="9802264at2"/>
<evidence type="ECO:0000259" key="11">
    <source>
        <dbReference type="PROSITE" id="PS50893"/>
    </source>
</evidence>
<evidence type="ECO:0000256" key="5">
    <source>
        <dbReference type="ARBA" id="ARBA00022840"/>
    </source>
</evidence>
<evidence type="ECO:0000256" key="6">
    <source>
        <dbReference type="ARBA" id="ARBA00023004"/>
    </source>
</evidence>
<dbReference type="PROSITE" id="PS00211">
    <property type="entry name" value="ABC_TRANSPORTER_1"/>
    <property type="match status" value="1"/>
</dbReference>
<dbReference type="InterPro" id="IPR008995">
    <property type="entry name" value="Mo/tungstate-bd_C_term_dom"/>
</dbReference>
<dbReference type="GO" id="GO:0015418">
    <property type="term" value="F:ABC-type quaternary ammonium compound transporting activity"/>
    <property type="evidence" value="ECO:0007669"/>
    <property type="project" value="UniProtKB-EC"/>
</dbReference>
<dbReference type="FunFam" id="3.40.50.300:FF:000425">
    <property type="entry name" value="Probable ABC transporter, ATP-binding subunit"/>
    <property type="match status" value="1"/>
</dbReference>
<dbReference type="InterPro" id="IPR003593">
    <property type="entry name" value="AAA+_ATPase"/>
</dbReference>
<dbReference type="Pfam" id="PF00005">
    <property type="entry name" value="ABC_tran"/>
    <property type="match status" value="1"/>
</dbReference>
<dbReference type="SUPFAM" id="SSF52540">
    <property type="entry name" value="P-loop containing nucleoside triphosphate hydrolases"/>
    <property type="match status" value="1"/>
</dbReference>
<evidence type="ECO:0000256" key="9">
    <source>
        <dbReference type="ARBA" id="ARBA00066388"/>
    </source>
</evidence>
<dbReference type="PANTHER" id="PTHR42781:SF4">
    <property type="entry name" value="SPERMIDINE_PUTRESCINE IMPORT ATP-BINDING PROTEIN POTA"/>
    <property type="match status" value="1"/>
</dbReference>
<dbReference type="EMBL" id="RBED01000137">
    <property type="protein sequence ID" value="RNL49988.1"/>
    <property type="molecule type" value="Genomic_DNA"/>
</dbReference>
<dbReference type="RefSeq" id="WP_123256759.1">
    <property type="nucleotide sequence ID" value="NZ_RBED01000137.1"/>
</dbReference>
<dbReference type="PANTHER" id="PTHR42781">
    <property type="entry name" value="SPERMIDINE/PUTRESCINE IMPORT ATP-BINDING PROTEIN POTA"/>
    <property type="match status" value="1"/>
</dbReference>
<keyword evidence="5 12" id="KW-0067">ATP-binding</keyword>
<dbReference type="Gene3D" id="3.40.50.300">
    <property type="entry name" value="P-loop containing nucleotide triphosphate hydrolases"/>
    <property type="match status" value="1"/>
</dbReference>
<sequence>MTKTSSSRLPEPRVAPSVASTTNSHLEIDAVTKNFGSQSVLKGVNLSVAKGGTTAIVGPSGSGKTTLLRLIAGFENPATGSISLDGSKVAGDGVWVPAHKRHVGYVAQDGALFPHLSVGKNISFGLDPASLPGGSRGVKDRVAELLDMVSLDPSMAKRRPHQLSGGQQQRVALARALAREPELMLLDEPFSALDAGLRVATRRAVGKVLHDAGVTTILVTHDQAEALSFADQVAVMRSGRLAQIGNPFVVYTRPADRATAEFLGDAVILEAWMEGSLATCSLGGIPVRRPPAQGRVQLMLRPEQIRIAEDGPIRGIVVDTDYFGPETTVRLKLAVPPVLAAGAVADHRYPGGGEIITIRHWNASIARPGSELFLRVVGEAVAFPIEDAAAE</sequence>
<keyword evidence="1" id="KW-0813">Transport</keyword>
<keyword evidence="8" id="KW-0472">Membrane</keyword>
<evidence type="ECO:0000256" key="4">
    <source>
        <dbReference type="ARBA" id="ARBA00022741"/>
    </source>
</evidence>
<evidence type="ECO:0000313" key="13">
    <source>
        <dbReference type="Proteomes" id="UP000273807"/>
    </source>
</evidence>
<keyword evidence="13" id="KW-1185">Reference proteome</keyword>
<evidence type="ECO:0000256" key="1">
    <source>
        <dbReference type="ARBA" id="ARBA00022448"/>
    </source>
</evidence>
<evidence type="ECO:0000313" key="12">
    <source>
        <dbReference type="EMBL" id="RNL49988.1"/>
    </source>
</evidence>
<dbReference type="SUPFAM" id="SSF50331">
    <property type="entry name" value="MOP-like"/>
    <property type="match status" value="1"/>
</dbReference>
<keyword evidence="6" id="KW-0408">Iron</keyword>
<dbReference type="SMART" id="SM00382">
    <property type="entry name" value="AAA"/>
    <property type="match status" value="1"/>
</dbReference>
<dbReference type="InterPro" id="IPR027417">
    <property type="entry name" value="P-loop_NTPase"/>
</dbReference>
<dbReference type="CDD" id="cd03259">
    <property type="entry name" value="ABC_Carb_Solutes_like"/>
    <property type="match status" value="1"/>
</dbReference>
<evidence type="ECO:0000256" key="2">
    <source>
        <dbReference type="ARBA" id="ARBA00022475"/>
    </source>
</evidence>
<feature type="region of interest" description="Disordered" evidence="10">
    <location>
        <begin position="1"/>
        <end position="22"/>
    </location>
</feature>
<evidence type="ECO:0000256" key="7">
    <source>
        <dbReference type="ARBA" id="ARBA00023065"/>
    </source>
</evidence>
<accession>A0A3N0BMU3</accession>
<keyword evidence="4" id="KW-0547">Nucleotide-binding</keyword>
<name>A0A3N0BMU3_9MICC</name>